<dbReference type="InterPro" id="IPR003593">
    <property type="entry name" value="AAA+_ATPase"/>
</dbReference>
<evidence type="ECO:0000256" key="9">
    <source>
        <dbReference type="ARBA" id="ARBA00023136"/>
    </source>
</evidence>
<dbReference type="GO" id="GO:0005886">
    <property type="term" value="C:plasma membrane"/>
    <property type="evidence" value="ECO:0007669"/>
    <property type="project" value="UniProtKB-SubCell"/>
</dbReference>
<keyword evidence="5" id="KW-0997">Cell inner membrane</keyword>
<dbReference type="SMART" id="SM00382">
    <property type="entry name" value="AAA"/>
    <property type="match status" value="2"/>
</dbReference>
<comment type="subcellular location">
    <subcellularLocation>
        <location evidence="1">Cell membrane</location>
        <topology evidence="1">Peripheral membrane protein</topology>
    </subcellularLocation>
</comment>
<evidence type="ECO:0000256" key="3">
    <source>
        <dbReference type="ARBA" id="ARBA00022448"/>
    </source>
</evidence>
<reference evidence="11 12" key="1">
    <citation type="submission" date="2018-03" db="EMBL/GenBank/DDBJ databases">
        <title>Genomic Encyclopedia of Archaeal and Bacterial Type Strains, Phase II (KMG-II): from individual species to whole genera.</title>
        <authorList>
            <person name="Goeker M."/>
        </authorList>
    </citation>
    <scope>NUCLEOTIDE SEQUENCE [LARGE SCALE GENOMIC DNA]</scope>
    <source>
        <strain evidence="11 12">DSM 100065</strain>
    </source>
</reference>
<sequence>MSASSSTVLDIRNLTVTYPNGFQAVRGIDLQVEDGESVAIVGESGCGKTTCIRAVLGLLGPRTTITGVLGLQGTDLNGMTAKTRRPYLGPQIGYVAQDPYSACDPLRTVGHHVAEPWRMHGIDLPRGEVARRLEHVGIPDADRRSRQYPHQWSGGMLQRATIVASTALDPILTLADEPTSALDADLADGVMHVLRERSRSLLFVTHDLALAAAHADRIVVIDRGTIIETGPSAAVVAAPAHERTRSLLEASKYGGHHLRGESLRTDHPVVRGEGLMKSYRTHGSEHRAVDRISIDIAEGEIVGIAGPSGSGKSTLLRLIAGTERPDAGQIRYGAAGEDSPRPGTIMPIFQDPVGSLDQRWPLWRSITEPLTADRRSRPRRAERKSLAREALDDVGLSAIPVTAHPSQLSVGQCQRVAIARAVVASPALVVADEPTASLDATTATEIINVLSQVSARGTAIVLVSHDLRLLEAIAGRVLTVHDGRLVEPDRAGRTP</sequence>
<keyword evidence="3" id="KW-0813">Transport</keyword>
<name>A0A2T0ZW54_9ACTN</name>
<keyword evidence="8" id="KW-1278">Translocase</keyword>
<dbReference type="PANTHER" id="PTHR43297">
    <property type="entry name" value="OLIGOPEPTIDE TRANSPORT ATP-BINDING PROTEIN APPD"/>
    <property type="match status" value="1"/>
</dbReference>
<dbReference type="Pfam" id="PF00005">
    <property type="entry name" value="ABC_tran"/>
    <property type="match status" value="2"/>
</dbReference>
<evidence type="ECO:0000256" key="7">
    <source>
        <dbReference type="ARBA" id="ARBA00022840"/>
    </source>
</evidence>
<evidence type="ECO:0000259" key="10">
    <source>
        <dbReference type="PROSITE" id="PS50893"/>
    </source>
</evidence>
<dbReference type="PANTHER" id="PTHR43297:SF14">
    <property type="entry name" value="ATPASE AAA-TYPE CORE DOMAIN-CONTAINING PROTEIN"/>
    <property type="match status" value="1"/>
</dbReference>
<dbReference type="Proteomes" id="UP000237752">
    <property type="component" value="Unassembled WGS sequence"/>
</dbReference>
<keyword evidence="9" id="KW-0472">Membrane</keyword>
<dbReference type="GO" id="GO:0016887">
    <property type="term" value="F:ATP hydrolysis activity"/>
    <property type="evidence" value="ECO:0007669"/>
    <property type="project" value="InterPro"/>
</dbReference>
<dbReference type="PROSITE" id="PS50893">
    <property type="entry name" value="ABC_TRANSPORTER_2"/>
    <property type="match status" value="2"/>
</dbReference>
<keyword evidence="7 11" id="KW-0067">ATP-binding</keyword>
<dbReference type="AlphaFoldDB" id="A0A2T0ZW54"/>
<dbReference type="InterPro" id="IPR027417">
    <property type="entry name" value="P-loop_NTPase"/>
</dbReference>
<comment type="caution">
    <text evidence="11">The sequence shown here is derived from an EMBL/GenBank/DDBJ whole genome shotgun (WGS) entry which is preliminary data.</text>
</comment>
<dbReference type="SUPFAM" id="SSF52540">
    <property type="entry name" value="P-loop containing nucleoside triphosphate hydrolases"/>
    <property type="match status" value="2"/>
</dbReference>
<dbReference type="CDD" id="cd03257">
    <property type="entry name" value="ABC_NikE_OppD_transporters"/>
    <property type="match status" value="2"/>
</dbReference>
<dbReference type="GO" id="GO:0005524">
    <property type="term" value="F:ATP binding"/>
    <property type="evidence" value="ECO:0007669"/>
    <property type="project" value="UniProtKB-KW"/>
</dbReference>
<keyword evidence="6" id="KW-0547">Nucleotide-binding</keyword>
<accession>A0A2T0ZW54</accession>
<gene>
    <name evidence="11" type="ORF">CLV47_11619</name>
</gene>
<dbReference type="RefSeq" id="WP_106350129.1">
    <property type="nucleotide sequence ID" value="NZ_PVUE01000016.1"/>
</dbReference>
<feature type="domain" description="ABC transporter" evidence="10">
    <location>
        <begin position="9"/>
        <end position="248"/>
    </location>
</feature>
<dbReference type="InterPro" id="IPR003439">
    <property type="entry name" value="ABC_transporter-like_ATP-bd"/>
</dbReference>
<dbReference type="InterPro" id="IPR017871">
    <property type="entry name" value="ABC_transporter-like_CS"/>
</dbReference>
<evidence type="ECO:0000256" key="8">
    <source>
        <dbReference type="ARBA" id="ARBA00022967"/>
    </source>
</evidence>
<evidence type="ECO:0000313" key="12">
    <source>
        <dbReference type="Proteomes" id="UP000237752"/>
    </source>
</evidence>
<evidence type="ECO:0000256" key="6">
    <source>
        <dbReference type="ARBA" id="ARBA00022741"/>
    </source>
</evidence>
<proteinExistence type="inferred from homology"/>
<keyword evidence="12" id="KW-1185">Reference proteome</keyword>
<dbReference type="Gene3D" id="3.40.50.300">
    <property type="entry name" value="P-loop containing nucleotide triphosphate hydrolases"/>
    <property type="match status" value="2"/>
</dbReference>
<dbReference type="InterPro" id="IPR050388">
    <property type="entry name" value="ABC_Ni/Peptide_Import"/>
</dbReference>
<evidence type="ECO:0000256" key="4">
    <source>
        <dbReference type="ARBA" id="ARBA00022475"/>
    </source>
</evidence>
<evidence type="ECO:0000256" key="5">
    <source>
        <dbReference type="ARBA" id="ARBA00022519"/>
    </source>
</evidence>
<organism evidence="11 12">
    <name type="scientific">Antricoccus suffuscus</name>
    <dbReference type="NCBI Taxonomy" id="1629062"/>
    <lineage>
        <taxon>Bacteria</taxon>
        <taxon>Bacillati</taxon>
        <taxon>Actinomycetota</taxon>
        <taxon>Actinomycetes</taxon>
        <taxon>Geodermatophilales</taxon>
        <taxon>Antricoccaceae</taxon>
        <taxon>Antricoccus</taxon>
    </lineage>
</organism>
<evidence type="ECO:0000256" key="1">
    <source>
        <dbReference type="ARBA" id="ARBA00004202"/>
    </source>
</evidence>
<dbReference type="EMBL" id="PVUE01000016">
    <property type="protein sequence ID" value="PRZ40487.1"/>
    <property type="molecule type" value="Genomic_DNA"/>
</dbReference>
<feature type="domain" description="ABC transporter" evidence="10">
    <location>
        <begin position="270"/>
        <end position="494"/>
    </location>
</feature>
<dbReference type="PROSITE" id="PS00211">
    <property type="entry name" value="ABC_TRANSPORTER_1"/>
    <property type="match status" value="1"/>
</dbReference>
<protein>
    <submittedName>
        <fullName evidence="11">Peptide/nickel transport system ATP-binding protein</fullName>
    </submittedName>
</protein>
<dbReference type="OrthoDB" id="4008250at2"/>
<evidence type="ECO:0000256" key="2">
    <source>
        <dbReference type="ARBA" id="ARBA00005417"/>
    </source>
</evidence>
<comment type="similarity">
    <text evidence="2">Belongs to the ABC transporter superfamily.</text>
</comment>
<keyword evidence="4" id="KW-1003">Cell membrane</keyword>
<evidence type="ECO:0000313" key="11">
    <source>
        <dbReference type="EMBL" id="PRZ40487.1"/>
    </source>
</evidence>